<feature type="compositionally biased region" description="Polar residues" evidence="1">
    <location>
        <begin position="1"/>
        <end position="12"/>
    </location>
</feature>
<gene>
    <name evidence="2" type="ORF">PV367_03440</name>
</gene>
<dbReference type="AlphaFoldDB" id="A0AAJ2PKI5"/>
<evidence type="ECO:0000256" key="1">
    <source>
        <dbReference type="SAM" id="MobiDB-lite"/>
    </source>
</evidence>
<dbReference type="Pfam" id="PF13376">
    <property type="entry name" value="OmdA"/>
    <property type="match status" value="1"/>
</dbReference>
<sequence>MTTAEGPTSEGTTAEGPTPDGTTREGTTPEGEEAHAFPDAGHLDAWLTAHPAPRSGGLWVKVAKKGSGIRSVSAGDVNDLALCHGWITGHRRRLDEAYFLQRITPRRPGGDWSMVNVRRVGELTAAGRMRPGGLAEVAAARADGRWEAAYESQKNAVVPEDLAAALERNPRAKAAFDALGRTDQYLAMLGVLRARTPQSLAAQVAAAVARLEEGRMAR</sequence>
<accession>A0AAJ2PKI5</accession>
<protein>
    <submittedName>
        <fullName evidence="2">YdeI/OmpD-associated family protein</fullName>
    </submittedName>
</protein>
<proteinExistence type="predicted"/>
<comment type="caution">
    <text evidence="2">The sequence shown here is derived from an EMBL/GenBank/DDBJ whole genome shotgun (WGS) entry which is preliminary data.</text>
</comment>
<dbReference type="RefSeq" id="WP_319689250.1">
    <property type="nucleotide sequence ID" value="NZ_JARAWN010000011.1"/>
</dbReference>
<evidence type="ECO:0000313" key="3">
    <source>
        <dbReference type="Proteomes" id="UP001273589"/>
    </source>
</evidence>
<name>A0AAJ2PKI5_9ACTN</name>
<reference evidence="2" key="1">
    <citation type="journal article" date="2023" name="Microb. Genom.">
        <title>Mesoterricola silvestris gen. nov., sp. nov., Mesoterricola sediminis sp. nov., Geothrix oryzae sp. nov., Geothrix edaphica sp. nov., Geothrix rubra sp. nov., and Geothrix limicola sp. nov., six novel members of Acidobacteriota isolated from soils.</title>
        <authorList>
            <person name="Weisberg A.J."/>
            <person name="Pearce E."/>
            <person name="Kramer C.G."/>
            <person name="Chang J.H."/>
            <person name="Clarke C.R."/>
        </authorList>
    </citation>
    <scope>NUCLEOTIDE SEQUENCE</scope>
    <source>
        <strain evidence="2">ND06-05F</strain>
    </source>
</reference>
<evidence type="ECO:0000313" key="2">
    <source>
        <dbReference type="EMBL" id="MDX3128874.1"/>
    </source>
</evidence>
<dbReference type="EMBL" id="JARAWN010000011">
    <property type="protein sequence ID" value="MDX3128874.1"/>
    <property type="molecule type" value="Genomic_DNA"/>
</dbReference>
<feature type="region of interest" description="Disordered" evidence="1">
    <location>
        <begin position="1"/>
        <end position="36"/>
    </location>
</feature>
<dbReference type="Proteomes" id="UP001273589">
    <property type="component" value="Unassembled WGS sequence"/>
</dbReference>
<organism evidence="2 3">
    <name type="scientific">Streptomyces europaeiscabiei</name>
    <dbReference type="NCBI Taxonomy" id="146819"/>
    <lineage>
        <taxon>Bacteria</taxon>
        <taxon>Bacillati</taxon>
        <taxon>Actinomycetota</taxon>
        <taxon>Actinomycetes</taxon>
        <taxon>Kitasatosporales</taxon>
        <taxon>Streptomycetaceae</taxon>
        <taxon>Streptomyces</taxon>
    </lineage>
</organism>
<feature type="compositionally biased region" description="Low complexity" evidence="1">
    <location>
        <begin position="15"/>
        <end position="29"/>
    </location>
</feature>